<organism evidence="4 5">
    <name type="scientific">Pseudoxanthomonas winnipegensis</name>
    <dbReference type="NCBI Taxonomy" id="2480810"/>
    <lineage>
        <taxon>Bacteria</taxon>
        <taxon>Pseudomonadati</taxon>
        <taxon>Pseudomonadota</taxon>
        <taxon>Gammaproteobacteria</taxon>
        <taxon>Lysobacterales</taxon>
        <taxon>Lysobacteraceae</taxon>
        <taxon>Pseudoxanthomonas</taxon>
    </lineage>
</organism>
<dbReference type="Proteomes" id="UP000292627">
    <property type="component" value="Unassembled WGS sequence"/>
</dbReference>
<proteinExistence type="predicted"/>
<feature type="region of interest" description="Disordered" evidence="1">
    <location>
        <begin position="1"/>
        <end position="28"/>
    </location>
</feature>
<feature type="transmembrane region" description="Helical" evidence="2">
    <location>
        <begin position="42"/>
        <end position="66"/>
    </location>
</feature>
<evidence type="ECO:0000313" key="5">
    <source>
        <dbReference type="Proteomes" id="UP000292627"/>
    </source>
</evidence>
<dbReference type="AlphaFoldDB" id="A0A4Q8LDA9"/>
<dbReference type="PANTHER" id="PTHR34473:SF3">
    <property type="entry name" value="TRANSMEMBRANE PROTEIN-RELATED"/>
    <property type="match status" value="1"/>
</dbReference>
<dbReference type="PANTHER" id="PTHR34473">
    <property type="entry name" value="UPF0699 TRANSMEMBRANE PROTEIN YDBS"/>
    <property type="match status" value="1"/>
</dbReference>
<keyword evidence="2" id="KW-0472">Membrane</keyword>
<feature type="compositionally biased region" description="Pro residues" evidence="1">
    <location>
        <begin position="1"/>
        <end position="15"/>
    </location>
</feature>
<dbReference type="OrthoDB" id="1750577at2"/>
<keyword evidence="2" id="KW-1133">Transmembrane helix</keyword>
<dbReference type="Pfam" id="PF03703">
    <property type="entry name" value="bPH_2"/>
    <property type="match status" value="1"/>
</dbReference>
<evidence type="ECO:0000313" key="4">
    <source>
        <dbReference type="EMBL" id="TAA26887.1"/>
    </source>
</evidence>
<evidence type="ECO:0000259" key="3">
    <source>
        <dbReference type="Pfam" id="PF03703"/>
    </source>
</evidence>
<protein>
    <recommendedName>
        <fullName evidence="3">YdbS-like PH domain-containing protein</fullName>
    </recommendedName>
</protein>
<name>A0A4Q8LDA9_9GAMM</name>
<evidence type="ECO:0000256" key="2">
    <source>
        <dbReference type="SAM" id="Phobius"/>
    </source>
</evidence>
<keyword evidence="2" id="KW-0812">Transmembrane</keyword>
<accession>A0A4Q8LDA9</accession>
<feature type="transmembrane region" description="Helical" evidence="2">
    <location>
        <begin position="72"/>
        <end position="91"/>
    </location>
</feature>
<sequence length="184" mass="19617">MHDIPTPDPLPPPLAEAPGTDAVPGAGLPEGWQQLPARGAKLAAAGALLGTLGALLAALLVARLALQLPLPWLWAVAASGVVAALAGVIAYRRHRHTRWRLDAQGLALMQGRLWQSETRVPISRVQHLDVRRGPLERAAGLSTLVVHTAGTRLSAVSVSGLDQRDAERLRDRLAHQLDRDDDAL</sequence>
<evidence type="ECO:0000256" key="1">
    <source>
        <dbReference type="SAM" id="MobiDB-lite"/>
    </source>
</evidence>
<gene>
    <name evidence="4" type="ORF">EA660_06650</name>
</gene>
<dbReference type="RefSeq" id="WP_130550739.1">
    <property type="nucleotide sequence ID" value="NZ_SHMC01000002.1"/>
</dbReference>
<reference evidence="4 5" key="1">
    <citation type="submission" date="2019-02" db="EMBL/GenBank/DDBJ databases">
        <title>WGS of Pseudoxanthomonas species novum from clinical isolates.</title>
        <authorList>
            <person name="Bernier A.-M."/>
            <person name="Bernard K."/>
            <person name="Vachon A."/>
        </authorList>
    </citation>
    <scope>NUCLEOTIDE SEQUENCE [LARGE SCALE GENOMIC DNA]</scope>
    <source>
        <strain evidence="4 5">NML171200</strain>
    </source>
</reference>
<dbReference type="EMBL" id="SHMC01000002">
    <property type="protein sequence ID" value="TAA26887.1"/>
    <property type="molecule type" value="Genomic_DNA"/>
</dbReference>
<feature type="domain" description="YdbS-like PH" evidence="3">
    <location>
        <begin position="95"/>
        <end position="173"/>
    </location>
</feature>
<comment type="caution">
    <text evidence="4">The sequence shown here is derived from an EMBL/GenBank/DDBJ whole genome shotgun (WGS) entry which is preliminary data.</text>
</comment>
<dbReference type="InterPro" id="IPR005182">
    <property type="entry name" value="YdbS-like_PH"/>
</dbReference>